<dbReference type="Proteomes" id="UP000077824">
    <property type="component" value="Chromosome"/>
</dbReference>
<dbReference type="OrthoDB" id="1273001at2"/>
<name>A0A172XUN1_9FLAO</name>
<keyword evidence="2" id="KW-1185">Reference proteome</keyword>
<accession>A0A172XUN1</accession>
<dbReference type="AlphaFoldDB" id="A0A172XUN1"/>
<proteinExistence type="predicted"/>
<protein>
    <recommendedName>
        <fullName evidence="3">Glycine zipper domain-containing protein</fullName>
    </recommendedName>
</protein>
<dbReference type="STRING" id="1685010.A0O34_09415"/>
<evidence type="ECO:0000313" key="1">
    <source>
        <dbReference type="EMBL" id="ANF50727.1"/>
    </source>
</evidence>
<evidence type="ECO:0000313" key="2">
    <source>
        <dbReference type="Proteomes" id="UP000077824"/>
    </source>
</evidence>
<dbReference type="RefSeq" id="WP_066754043.1">
    <property type="nucleotide sequence ID" value="NZ_CP015199.1"/>
</dbReference>
<reference evidence="1 2" key="1">
    <citation type="submission" date="2016-04" db="EMBL/GenBank/DDBJ databases">
        <title>Complete Genome Sequence of Chryseobacterium sp. IHBB 10212.</title>
        <authorList>
            <person name="Pal M."/>
            <person name="Swarnkar M.K."/>
            <person name="Kaushal K."/>
            <person name="Chhibber S."/>
            <person name="Singh A.K."/>
            <person name="Gulati A."/>
        </authorList>
    </citation>
    <scope>NUCLEOTIDE SEQUENCE [LARGE SCALE GENOMIC DNA]</scope>
    <source>
        <strain evidence="1 2">IHBB 10212</strain>
    </source>
</reference>
<dbReference type="KEGG" id="chh:A0O34_09415"/>
<gene>
    <name evidence="1" type="ORF">A0O34_09415</name>
</gene>
<dbReference type="EMBL" id="CP015199">
    <property type="protein sequence ID" value="ANF50727.1"/>
    <property type="molecule type" value="Genomic_DNA"/>
</dbReference>
<sequence length="341" mass="38542">MKKIILFLLFSVFLSAQKIGVIELKQSIKDKKAFSKSLTLIDNRENKEIGKVTEKEGFGEVKFANEDLKTFIPNWYSEDNKGTGNNDIVLMLEELKIYDEQTPNEKIMFGKAKIKISSFLKRNDKYYLINRFDNVIVCDPRKTSSIVKYLSQNISDVITEFIRASYTNLVLSQYIPENEINNYYSYLIKNNKSLAPELKDGVYLDFKTFSNQEPAFGYFIEKNKKGRFVRMKNKEEIVSLSNAFIYVEAGKAYRFTPVGFLEMKKNEKGFYIIASRAELFAETKTGGVMIGAMAGGIVGAAIGAAIDSGSNKGAMNGFGFKSATMTNVYIDSLTGSFNFEQ</sequence>
<evidence type="ECO:0008006" key="3">
    <source>
        <dbReference type="Google" id="ProtNLM"/>
    </source>
</evidence>
<organism evidence="1 2">
    <name type="scientific">Chryseobacterium glaciei</name>
    <dbReference type="NCBI Taxonomy" id="1685010"/>
    <lineage>
        <taxon>Bacteria</taxon>
        <taxon>Pseudomonadati</taxon>
        <taxon>Bacteroidota</taxon>
        <taxon>Flavobacteriia</taxon>
        <taxon>Flavobacteriales</taxon>
        <taxon>Weeksellaceae</taxon>
        <taxon>Chryseobacterium group</taxon>
        <taxon>Chryseobacterium</taxon>
    </lineage>
</organism>